<evidence type="ECO:0000313" key="10">
    <source>
        <dbReference type="Proteomes" id="UP001314796"/>
    </source>
</evidence>
<keyword evidence="9" id="KW-0282">Flagellum</keyword>
<keyword evidence="9" id="KW-0966">Cell projection</keyword>
<dbReference type="EMBL" id="JAFBEE010000001">
    <property type="protein sequence ID" value="MBM7613656.1"/>
    <property type="molecule type" value="Genomic_DNA"/>
</dbReference>
<proteinExistence type="inferred from homology"/>
<evidence type="ECO:0000256" key="4">
    <source>
        <dbReference type="ARBA" id="ARBA00022795"/>
    </source>
</evidence>
<comment type="caution">
    <text evidence="9">The sequence shown here is derived from an EMBL/GenBank/DDBJ whole genome shotgun (WGS) entry which is preliminary data.</text>
</comment>
<dbReference type="PANTHER" id="PTHR34982">
    <property type="entry name" value="YOP PROTEINS TRANSLOCATION PROTEIN L"/>
    <property type="match status" value="1"/>
</dbReference>
<keyword evidence="3" id="KW-0813">Transport</keyword>
<keyword evidence="9" id="KW-0969">Cilium</keyword>
<evidence type="ECO:0000313" key="9">
    <source>
        <dbReference type="EMBL" id="MBM7613656.1"/>
    </source>
</evidence>
<evidence type="ECO:0000256" key="6">
    <source>
        <dbReference type="ARBA" id="ARBA00023225"/>
    </source>
</evidence>
<dbReference type="PANTHER" id="PTHR34982:SF1">
    <property type="entry name" value="FLAGELLAR ASSEMBLY PROTEIN FLIH"/>
    <property type="match status" value="1"/>
</dbReference>
<protein>
    <submittedName>
        <fullName evidence="9">Flagellar assembly protein FliH</fullName>
    </submittedName>
</protein>
<comment type="similarity">
    <text evidence="2">Belongs to the FliH family.</text>
</comment>
<evidence type="ECO:0000256" key="3">
    <source>
        <dbReference type="ARBA" id="ARBA00022448"/>
    </source>
</evidence>
<dbReference type="SUPFAM" id="SSF160527">
    <property type="entry name" value="V-type ATPase subunit E-like"/>
    <property type="match status" value="1"/>
</dbReference>
<dbReference type="RefSeq" id="WP_204399941.1">
    <property type="nucleotide sequence ID" value="NZ_JAFBEE010000001.1"/>
</dbReference>
<keyword evidence="7" id="KW-0175">Coiled coil</keyword>
<organism evidence="9 10">
    <name type="scientific">Alkaliphilus hydrothermalis</name>
    <dbReference type="NCBI Taxonomy" id="1482730"/>
    <lineage>
        <taxon>Bacteria</taxon>
        <taxon>Bacillati</taxon>
        <taxon>Bacillota</taxon>
        <taxon>Clostridia</taxon>
        <taxon>Peptostreptococcales</taxon>
        <taxon>Natronincolaceae</taxon>
        <taxon>Alkaliphilus</taxon>
    </lineage>
</organism>
<keyword evidence="10" id="KW-1185">Reference proteome</keyword>
<dbReference type="Pfam" id="PF02108">
    <property type="entry name" value="FliH"/>
    <property type="match status" value="1"/>
</dbReference>
<keyword evidence="6" id="KW-1006">Bacterial flagellum protein export</keyword>
<dbReference type="InterPro" id="IPR018035">
    <property type="entry name" value="Flagellar_FliH/T3SS_HrpE"/>
</dbReference>
<keyword evidence="4" id="KW-1005">Bacterial flagellum biogenesis</keyword>
<evidence type="ECO:0000256" key="7">
    <source>
        <dbReference type="SAM" id="Coils"/>
    </source>
</evidence>
<gene>
    <name evidence="9" type="ORF">JOC73_000164</name>
</gene>
<evidence type="ECO:0000256" key="5">
    <source>
        <dbReference type="ARBA" id="ARBA00022927"/>
    </source>
</evidence>
<dbReference type="InterPro" id="IPR051472">
    <property type="entry name" value="T3SS_Stator/FliH"/>
</dbReference>
<accession>A0ABS2NLA0</accession>
<evidence type="ECO:0000256" key="1">
    <source>
        <dbReference type="ARBA" id="ARBA00003041"/>
    </source>
</evidence>
<evidence type="ECO:0000259" key="8">
    <source>
        <dbReference type="Pfam" id="PF02108"/>
    </source>
</evidence>
<dbReference type="Proteomes" id="UP001314796">
    <property type="component" value="Unassembled WGS sequence"/>
</dbReference>
<sequence length="262" mass="29838">MSKPRVFKSSNIILGEKKEISFSELQNLIKIKQDEFERAQLREGEDEEPPVDLEELNQQAEMIISQAEEISQQMIADAQKDSQSIIQEAYIDSQSIFDKAKADGYEEGMIQGKNDGYQAMEEIIQEAAEIKQQSFLERQQMAKAFEGEVIQLVIETVKKVIGHEINENHELLLNLVMEGLQKLTFAESLIIRVSEEDYDLVNSSKHRIYMMTEGVEKMEIKCEPSLSPGSVLIDTLSGTIDSSIDTQIKTIEKLFNELLRSE</sequence>
<feature type="domain" description="Flagellar assembly protein FliH/Type III secretion system HrpE" evidence="8">
    <location>
        <begin position="124"/>
        <end position="251"/>
    </location>
</feature>
<comment type="function">
    <text evidence="1">Needed for flagellar regrowth and assembly.</text>
</comment>
<reference evidence="9 10" key="1">
    <citation type="submission" date="2021-01" db="EMBL/GenBank/DDBJ databases">
        <title>Genomic Encyclopedia of Type Strains, Phase IV (KMG-IV): sequencing the most valuable type-strain genomes for metagenomic binning, comparative biology and taxonomic classification.</title>
        <authorList>
            <person name="Goeker M."/>
        </authorList>
    </citation>
    <scope>NUCLEOTIDE SEQUENCE [LARGE SCALE GENOMIC DNA]</scope>
    <source>
        <strain evidence="9 10">DSM 25890</strain>
    </source>
</reference>
<evidence type="ECO:0000256" key="2">
    <source>
        <dbReference type="ARBA" id="ARBA00006602"/>
    </source>
</evidence>
<name>A0ABS2NLA0_9FIRM</name>
<feature type="coiled-coil region" evidence="7">
    <location>
        <begin position="22"/>
        <end position="73"/>
    </location>
</feature>
<keyword evidence="5" id="KW-0653">Protein transport</keyword>